<feature type="non-terminal residue" evidence="3">
    <location>
        <position position="399"/>
    </location>
</feature>
<comment type="similarity">
    <text evidence="1">Belongs to the metallo-dependent hydrolases superfamily.</text>
</comment>
<dbReference type="OrthoDB" id="2135488at2759"/>
<organism evidence="3 4">
    <name type="scientific">Delitschia confertaspora ATCC 74209</name>
    <dbReference type="NCBI Taxonomy" id="1513339"/>
    <lineage>
        <taxon>Eukaryota</taxon>
        <taxon>Fungi</taxon>
        <taxon>Dikarya</taxon>
        <taxon>Ascomycota</taxon>
        <taxon>Pezizomycotina</taxon>
        <taxon>Dothideomycetes</taxon>
        <taxon>Pleosporomycetidae</taxon>
        <taxon>Pleosporales</taxon>
        <taxon>Delitschiaceae</taxon>
        <taxon>Delitschia</taxon>
    </lineage>
</organism>
<dbReference type="SUPFAM" id="SSF51556">
    <property type="entry name" value="Metallo-dependent hydrolases"/>
    <property type="match status" value="1"/>
</dbReference>
<dbReference type="PANTHER" id="PTHR43569">
    <property type="entry name" value="AMIDOHYDROLASE"/>
    <property type="match status" value="1"/>
</dbReference>
<reference evidence="3" key="1">
    <citation type="journal article" date="2020" name="Stud. Mycol.">
        <title>101 Dothideomycetes genomes: a test case for predicting lifestyles and emergence of pathogens.</title>
        <authorList>
            <person name="Haridas S."/>
            <person name="Albert R."/>
            <person name="Binder M."/>
            <person name="Bloem J."/>
            <person name="Labutti K."/>
            <person name="Salamov A."/>
            <person name="Andreopoulos B."/>
            <person name="Baker S."/>
            <person name="Barry K."/>
            <person name="Bills G."/>
            <person name="Bluhm B."/>
            <person name="Cannon C."/>
            <person name="Castanera R."/>
            <person name="Culley D."/>
            <person name="Daum C."/>
            <person name="Ezra D."/>
            <person name="Gonzalez J."/>
            <person name="Henrissat B."/>
            <person name="Kuo A."/>
            <person name="Liang C."/>
            <person name="Lipzen A."/>
            <person name="Lutzoni F."/>
            <person name="Magnuson J."/>
            <person name="Mondo S."/>
            <person name="Nolan M."/>
            <person name="Ohm R."/>
            <person name="Pangilinan J."/>
            <person name="Park H.-J."/>
            <person name="Ramirez L."/>
            <person name="Alfaro M."/>
            <person name="Sun H."/>
            <person name="Tritt A."/>
            <person name="Yoshinaga Y."/>
            <person name="Zwiers L.-H."/>
            <person name="Turgeon B."/>
            <person name="Goodwin S."/>
            <person name="Spatafora J."/>
            <person name="Crous P."/>
            <person name="Grigoriev I."/>
        </authorList>
    </citation>
    <scope>NUCLEOTIDE SEQUENCE</scope>
    <source>
        <strain evidence="3">ATCC 74209</strain>
    </source>
</reference>
<evidence type="ECO:0000256" key="1">
    <source>
        <dbReference type="ARBA" id="ARBA00038310"/>
    </source>
</evidence>
<name>A0A9P4JE03_9PLEO</name>
<dbReference type="InterPro" id="IPR032466">
    <property type="entry name" value="Metal_Hydrolase"/>
</dbReference>
<feature type="domain" description="Amidohydrolase-related" evidence="2">
    <location>
        <begin position="248"/>
        <end position="352"/>
    </location>
</feature>
<evidence type="ECO:0000259" key="2">
    <source>
        <dbReference type="Pfam" id="PF04909"/>
    </source>
</evidence>
<gene>
    <name evidence="3" type="ORF">GQ43DRAFT_444024</name>
</gene>
<dbReference type="InterPro" id="IPR006680">
    <property type="entry name" value="Amidohydro-rel"/>
</dbReference>
<proteinExistence type="inferred from homology"/>
<sequence length="399" mass="44680">MPPTKILDSHIHLWPANATSSANHGWMTPGHPLAKRHGISDYNAAVRASSPSVQPKGFVYVETDRFLLSAKPDILHDEVEAVRTGDIAAKQAVKSKLEEWAKEPLEELRFLRRIVEGRSEGEKNDGFEVNDGDEMLAMVIWAPLNLRPALFQMYLEIAADVAGAKTWERVAGFRYLMQGIKQQKEMEELVLGQDWLENLVSQSKGRAGRGWTFDIGVDTRSGGVWQVEVAATMVERARKMEAERGLGSVKFILNHFCKPDLSQAINPNSFRWKAAISRLAAQPNVYMKLSGAFSEFGDNQKAPASREEIVERLEFYVKEVVDRFGSFSCNRIMFGSDWPVCNLGGPKGEQSWGFWREVVDASLGRLKPSIDEALINYSAAMENLWWKAAADAYGIQLGD</sequence>
<dbReference type="Proteomes" id="UP000799536">
    <property type="component" value="Unassembled WGS sequence"/>
</dbReference>
<protein>
    <recommendedName>
        <fullName evidence="2">Amidohydrolase-related domain-containing protein</fullName>
    </recommendedName>
</protein>
<evidence type="ECO:0000313" key="4">
    <source>
        <dbReference type="Proteomes" id="UP000799536"/>
    </source>
</evidence>
<evidence type="ECO:0000313" key="3">
    <source>
        <dbReference type="EMBL" id="KAF2197701.1"/>
    </source>
</evidence>
<dbReference type="InterPro" id="IPR052350">
    <property type="entry name" value="Metallo-dep_Lactonases"/>
</dbReference>
<dbReference type="Pfam" id="PF04909">
    <property type="entry name" value="Amidohydro_2"/>
    <property type="match status" value="1"/>
</dbReference>
<dbReference type="AlphaFoldDB" id="A0A9P4JE03"/>
<dbReference type="PANTHER" id="PTHR43569:SF2">
    <property type="entry name" value="AMIDOHYDROLASE-RELATED DOMAIN-CONTAINING PROTEIN"/>
    <property type="match status" value="1"/>
</dbReference>
<dbReference type="GO" id="GO:0016787">
    <property type="term" value="F:hydrolase activity"/>
    <property type="evidence" value="ECO:0007669"/>
    <property type="project" value="InterPro"/>
</dbReference>
<dbReference type="Gene3D" id="3.20.20.140">
    <property type="entry name" value="Metal-dependent hydrolases"/>
    <property type="match status" value="1"/>
</dbReference>
<comment type="caution">
    <text evidence="3">The sequence shown here is derived from an EMBL/GenBank/DDBJ whole genome shotgun (WGS) entry which is preliminary data.</text>
</comment>
<accession>A0A9P4JE03</accession>
<dbReference type="EMBL" id="ML994207">
    <property type="protein sequence ID" value="KAF2197701.1"/>
    <property type="molecule type" value="Genomic_DNA"/>
</dbReference>
<keyword evidence="4" id="KW-1185">Reference proteome</keyword>